<keyword evidence="8 10" id="KW-0472">Membrane</keyword>
<evidence type="ECO:0000256" key="5">
    <source>
        <dbReference type="ARBA" id="ARBA00022679"/>
    </source>
</evidence>
<dbReference type="STRING" id="1348853.LK12_14085"/>
<dbReference type="AlphaFoldDB" id="A0A0B1ZMQ4"/>
<dbReference type="Pfam" id="PF16192">
    <property type="entry name" value="PMT_4TMC"/>
    <property type="match status" value="1"/>
</dbReference>
<evidence type="ECO:0000256" key="1">
    <source>
        <dbReference type="ARBA" id="ARBA00004127"/>
    </source>
</evidence>
<keyword evidence="6 10" id="KW-0812">Transmembrane</keyword>
<keyword evidence="10" id="KW-1003">Cell membrane</keyword>
<evidence type="ECO:0000256" key="6">
    <source>
        <dbReference type="ARBA" id="ARBA00022692"/>
    </source>
</evidence>
<evidence type="ECO:0000256" key="2">
    <source>
        <dbReference type="ARBA" id="ARBA00004922"/>
    </source>
</evidence>
<proteinExistence type="inferred from homology"/>
<feature type="transmembrane region" description="Helical" evidence="10">
    <location>
        <begin position="109"/>
        <end position="126"/>
    </location>
</feature>
<dbReference type="UniPathway" id="UPA00378"/>
<evidence type="ECO:0000313" key="13">
    <source>
        <dbReference type="EMBL" id="KHK91861.1"/>
    </source>
</evidence>
<reference evidence="13 14" key="1">
    <citation type="submission" date="2014-10" db="EMBL/GenBank/DDBJ databases">
        <title>Genome sequence of Novosphingobium malaysiense MUSC 273(T).</title>
        <authorList>
            <person name="Lee L.-H."/>
        </authorList>
    </citation>
    <scope>NUCLEOTIDE SEQUENCE [LARGE SCALE GENOMIC DNA]</scope>
    <source>
        <strain evidence="13 14">MUSC 273</strain>
    </source>
</reference>
<comment type="function">
    <text evidence="10">Protein O-mannosyltransferase that catalyzes the transfer of a single mannose residue from a polyprenol phospho-mannosyl lipidic donor to the hydroxyl group of selected serine and threonine residues in acceptor proteins.</text>
</comment>
<evidence type="ECO:0000256" key="7">
    <source>
        <dbReference type="ARBA" id="ARBA00022989"/>
    </source>
</evidence>
<dbReference type="InterPro" id="IPR003342">
    <property type="entry name" value="ArnT-like_N"/>
</dbReference>
<dbReference type="EC" id="2.4.1.-" evidence="10"/>
<feature type="transmembrane region" description="Helical" evidence="10">
    <location>
        <begin position="218"/>
        <end position="243"/>
    </location>
</feature>
<feature type="domain" description="Protein O-mannosyl-transferase C-terminal four TM" evidence="12">
    <location>
        <begin position="253"/>
        <end position="426"/>
    </location>
</feature>
<dbReference type="GO" id="GO:0005886">
    <property type="term" value="C:plasma membrane"/>
    <property type="evidence" value="ECO:0007669"/>
    <property type="project" value="UniProtKB-SubCell"/>
</dbReference>
<keyword evidence="5 10" id="KW-0808">Transferase</keyword>
<comment type="pathway">
    <text evidence="2 10">Protein modification; protein glycosylation.</text>
</comment>
<dbReference type="PANTHER" id="PTHR10050">
    <property type="entry name" value="DOLICHYL-PHOSPHATE-MANNOSE--PROTEIN MANNOSYLTRANSFERASE"/>
    <property type="match status" value="1"/>
</dbReference>
<evidence type="ECO:0000256" key="9">
    <source>
        <dbReference type="ARBA" id="ARBA00093617"/>
    </source>
</evidence>
<dbReference type="OrthoDB" id="9776737at2"/>
<keyword evidence="14" id="KW-1185">Reference proteome</keyword>
<keyword evidence="7 10" id="KW-1133">Transmembrane helix</keyword>
<keyword evidence="4 10" id="KW-0328">Glycosyltransferase</keyword>
<dbReference type="GO" id="GO:0004169">
    <property type="term" value="F:dolichyl-phosphate-mannose-protein mannosyltransferase activity"/>
    <property type="evidence" value="ECO:0007669"/>
    <property type="project" value="UniProtKB-UniRule"/>
</dbReference>
<evidence type="ECO:0000256" key="4">
    <source>
        <dbReference type="ARBA" id="ARBA00022676"/>
    </source>
</evidence>
<name>A0A0B1ZMQ4_9SPHN</name>
<evidence type="ECO:0000259" key="12">
    <source>
        <dbReference type="Pfam" id="PF16192"/>
    </source>
</evidence>
<dbReference type="GO" id="GO:0012505">
    <property type="term" value="C:endomembrane system"/>
    <property type="evidence" value="ECO:0007669"/>
    <property type="project" value="UniProtKB-SubCell"/>
</dbReference>
<comment type="similarity">
    <text evidence="3 10">Belongs to the glycosyltransferase 39 family.</text>
</comment>
<feature type="transmembrane region" description="Helical" evidence="10">
    <location>
        <begin position="355"/>
        <end position="374"/>
    </location>
</feature>
<dbReference type="RefSeq" id="WP_039284852.1">
    <property type="nucleotide sequence ID" value="NZ_JTDI01000003.1"/>
</dbReference>
<evidence type="ECO:0000256" key="8">
    <source>
        <dbReference type="ARBA" id="ARBA00023136"/>
    </source>
</evidence>
<dbReference type="EMBL" id="JTDI01000003">
    <property type="protein sequence ID" value="KHK91861.1"/>
    <property type="molecule type" value="Genomic_DNA"/>
</dbReference>
<feature type="domain" description="ArnT-like N-terminal" evidence="11">
    <location>
        <begin position="81"/>
        <end position="239"/>
    </location>
</feature>
<accession>A0A0B1ZMQ4</accession>
<feature type="transmembrane region" description="Helical" evidence="10">
    <location>
        <begin position="300"/>
        <end position="320"/>
    </location>
</feature>
<evidence type="ECO:0000256" key="10">
    <source>
        <dbReference type="RuleBase" id="RU367007"/>
    </source>
</evidence>
<dbReference type="PANTHER" id="PTHR10050:SF53">
    <property type="entry name" value="CHROMOSOME UNDETERMINED SCAFFOLD_67, WHOLE GENOME SHOTGUN SEQUENCE"/>
    <property type="match status" value="1"/>
</dbReference>
<gene>
    <name evidence="13" type="ORF">LK12_14085</name>
</gene>
<evidence type="ECO:0000313" key="14">
    <source>
        <dbReference type="Proteomes" id="UP000031057"/>
    </source>
</evidence>
<comment type="caution">
    <text evidence="13">The sequence shown here is derived from an EMBL/GenBank/DDBJ whole genome shotgun (WGS) entry which is preliminary data.</text>
</comment>
<organism evidence="13 14">
    <name type="scientific">Novosphingobium malaysiense</name>
    <dbReference type="NCBI Taxonomy" id="1348853"/>
    <lineage>
        <taxon>Bacteria</taxon>
        <taxon>Pseudomonadati</taxon>
        <taxon>Pseudomonadota</taxon>
        <taxon>Alphaproteobacteria</taxon>
        <taxon>Sphingomonadales</taxon>
        <taxon>Sphingomonadaceae</taxon>
        <taxon>Novosphingobium</taxon>
    </lineage>
</organism>
<dbReference type="InterPro" id="IPR027005">
    <property type="entry name" value="PMT-like"/>
</dbReference>
<dbReference type="Pfam" id="PF02366">
    <property type="entry name" value="PMT"/>
    <property type="match status" value="1"/>
</dbReference>
<dbReference type="InterPro" id="IPR032421">
    <property type="entry name" value="PMT_4TMC"/>
</dbReference>
<evidence type="ECO:0000259" key="11">
    <source>
        <dbReference type="Pfam" id="PF02366"/>
    </source>
</evidence>
<feature type="transmembrane region" description="Helical" evidence="10">
    <location>
        <begin position="80"/>
        <end position="102"/>
    </location>
</feature>
<feature type="transmembrane region" description="Helical" evidence="10">
    <location>
        <begin position="386"/>
        <end position="406"/>
    </location>
</feature>
<feature type="transmembrane region" description="Helical" evidence="10">
    <location>
        <begin position="332"/>
        <end position="349"/>
    </location>
</feature>
<protein>
    <recommendedName>
        <fullName evidence="9 10">Polyprenol-phosphate-mannose--protein mannosyltransferase</fullName>
        <ecNumber evidence="10">2.4.1.-</ecNumber>
    </recommendedName>
</protein>
<sequence length="427" mass="48613">MPLAARNARDPIGWCLGITVLFLGLALWRIEMPPRYYFDEIHYVPAALKLLDLIPANREHPMFGKEVIAAFIHFLGDRPLAWRMGPALSGALGLFAFSRLVWNLSHRRAATLAATALLATNCMWFIQSRIAMLDMIEAGLCMVGLWQFAAALRARSPGSARTRLILSGVAMGLSLGAKWSSAPALVMPGLAFLILKIRERSLGVIGRKASGPTKGISLLEATVWLGLFPLAVYWITFLPAMFYTDRPVAPLGFIQQHEYMIRLQDSVKKPHPYQSYWYQWIVNWRDIWYLFRKIDGAQRGIVMIGNPFSMLAGLVAFVWALWTSMFHRRYDALALIALYLVCLAMWALNGKPVQFYYHYLLPGAFLMGLLALWLDALWQRRDRWHVLATASLVLSLLMFAIFYPIISAAPLPYKDAYNLWMWLPSWR</sequence>
<feature type="transmembrane region" description="Helical" evidence="10">
    <location>
        <begin position="12"/>
        <end position="30"/>
    </location>
</feature>
<dbReference type="Proteomes" id="UP000031057">
    <property type="component" value="Unassembled WGS sequence"/>
</dbReference>
<comment type="subcellular location">
    <subcellularLocation>
        <location evidence="10">Cell membrane</location>
    </subcellularLocation>
    <subcellularLocation>
        <location evidence="1">Endomembrane system</location>
        <topology evidence="1">Multi-pass membrane protein</topology>
    </subcellularLocation>
</comment>
<evidence type="ECO:0000256" key="3">
    <source>
        <dbReference type="ARBA" id="ARBA00007222"/>
    </source>
</evidence>
<feature type="transmembrane region" description="Helical" evidence="10">
    <location>
        <begin position="179"/>
        <end position="197"/>
    </location>
</feature>